<keyword evidence="5 6" id="KW-0472">Membrane</keyword>
<feature type="transmembrane region" description="Helical" evidence="6">
    <location>
        <begin position="273"/>
        <end position="290"/>
    </location>
</feature>
<evidence type="ECO:0000313" key="9">
    <source>
        <dbReference type="Proteomes" id="UP000653411"/>
    </source>
</evidence>
<feature type="transmembrane region" description="Helical" evidence="6">
    <location>
        <begin position="105"/>
        <end position="127"/>
    </location>
</feature>
<accession>A0A917XEY7</accession>
<dbReference type="SUPFAM" id="SSF103473">
    <property type="entry name" value="MFS general substrate transporter"/>
    <property type="match status" value="1"/>
</dbReference>
<dbReference type="InterPro" id="IPR011701">
    <property type="entry name" value="MFS"/>
</dbReference>
<dbReference type="GO" id="GO:0022857">
    <property type="term" value="F:transmembrane transporter activity"/>
    <property type="evidence" value="ECO:0007669"/>
    <property type="project" value="InterPro"/>
</dbReference>
<dbReference type="EMBL" id="BMML01000009">
    <property type="protein sequence ID" value="GGN15162.1"/>
    <property type="molecule type" value="Genomic_DNA"/>
</dbReference>
<proteinExistence type="predicted"/>
<name>A0A917XEY7_9ACTN</name>
<evidence type="ECO:0000256" key="3">
    <source>
        <dbReference type="ARBA" id="ARBA00022692"/>
    </source>
</evidence>
<evidence type="ECO:0000256" key="6">
    <source>
        <dbReference type="SAM" id="Phobius"/>
    </source>
</evidence>
<sequence>MMPSRGALPGLLSLSLGYFSLGTISLAVVGLNGPIGDDLHVQPATVGILVTVFALTFAVCAPTAPILLRRWNRKRVLLVGIGLLTVGAALGAVAPNYGFLTVTRVLGAMGAAVFGPGASAAGALIVPAERRQRALATVFGGMTAAAVLGVPLASFLGGTLGWRPALLGVAALSALAFVAVLLFVPEIPSGEPPTARAYREAMRTPATAATVTTTLLFMAAQFTVYGIAGAYLKDRFGASSGLISLTLLAFGVIGVAGNACAPRIAERLGGGRTVSVAVLGLALGFALLLVAPHSTAGVAFFAFWAFFSQMYQAPQQARLVELVPLQPGLILALNAAALYLGMSLGSFIGSSLLPDLGAGPIPWAALGVLVLAGLAHLSSVRQVASAAAGADRSATTPVRTG</sequence>
<gene>
    <name evidence="8" type="ORF">GCM10011578_043140</name>
</gene>
<dbReference type="PRINTS" id="PR01035">
    <property type="entry name" value="TCRTETA"/>
</dbReference>
<dbReference type="GO" id="GO:0005886">
    <property type="term" value="C:plasma membrane"/>
    <property type="evidence" value="ECO:0007669"/>
    <property type="project" value="UniProtKB-SubCell"/>
</dbReference>
<feature type="transmembrane region" description="Helical" evidence="6">
    <location>
        <begin position="76"/>
        <end position="99"/>
    </location>
</feature>
<dbReference type="PANTHER" id="PTHR43124:SF10">
    <property type="entry name" value="PURINE EFFLUX PUMP PBUE"/>
    <property type="match status" value="1"/>
</dbReference>
<keyword evidence="3 6" id="KW-0812">Transmembrane</keyword>
<feature type="domain" description="Major facilitator superfamily (MFS) profile" evidence="7">
    <location>
        <begin position="10"/>
        <end position="384"/>
    </location>
</feature>
<evidence type="ECO:0000256" key="5">
    <source>
        <dbReference type="ARBA" id="ARBA00023136"/>
    </source>
</evidence>
<organism evidence="8 9">
    <name type="scientific">Streptomyces fuscichromogenes</name>
    <dbReference type="NCBI Taxonomy" id="1324013"/>
    <lineage>
        <taxon>Bacteria</taxon>
        <taxon>Bacillati</taxon>
        <taxon>Actinomycetota</taxon>
        <taxon>Actinomycetes</taxon>
        <taxon>Kitasatosporales</taxon>
        <taxon>Streptomycetaceae</taxon>
        <taxon>Streptomyces</taxon>
    </lineage>
</organism>
<dbReference type="InterPro" id="IPR020846">
    <property type="entry name" value="MFS_dom"/>
</dbReference>
<dbReference type="Pfam" id="PF07690">
    <property type="entry name" value="MFS_1"/>
    <property type="match status" value="1"/>
</dbReference>
<reference evidence="8" key="1">
    <citation type="journal article" date="2014" name="Int. J. Syst. Evol. Microbiol.">
        <title>Complete genome sequence of Corynebacterium casei LMG S-19264T (=DSM 44701T), isolated from a smear-ripened cheese.</title>
        <authorList>
            <consortium name="US DOE Joint Genome Institute (JGI-PGF)"/>
            <person name="Walter F."/>
            <person name="Albersmeier A."/>
            <person name="Kalinowski J."/>
            <person name="Ruckert C."/>
        </authorList>
    </citation>
    <scope>NUCLEOTIDE SEQUENCE</scope>
    <source>
        <strain evidence="8">CGMCC 4.7110</strain>
    </source>
</reference>
<feature type="transmembrane region" description="Helical" evidence="6">
    <location>
        <begin position="134"/>
        <end position="153"/>
    </location>
</feature>
<dbReference type="Proteomes" id="UP000653411">
    <property type="component" value="Unassembled WGS sequence"/>
</dbReference>
<dbReference type="Gene3D" id="1.20.1250.20">
    <property type="entry name" value="MFS general substrate transporter like domains"/>
    <property type="match status" value="1"/>
</dbReference>
<dbReference type="PANTHER" id="PTHR43124">
    <property type="entry name" value="PURINE EFFLUX PUMP PBUE"/>
    <property type="match status" value="1"/>
</dbReference>
<keyword evidence="4 6" id="KW-1133">Transmembrane helix</keyword>
<feature type="transmembrane region" description="Helical" evidence="6">
    <location>
        <begin position="43"/>
        <end position="64"/>
    </location>
</feature>
<keyword evidence="9" id="KW-1185">Reference proteome</keyword>
<feature type="transmembrane region" description="Helical" evidence="6">
    <location>
        <begin position="206"/>
        <end position="228"/>
    </location>
</feature>
<feature type="transmembrane region" description="Helical" evidence="6">
    <location>
        <begin position="325"/>
        <end position="348"/>
    </location>
</feature>
<keyword evidence="2" id="KW-1003">Cell membrane</keyword>
<dbReference type="PROSITE" id="PS50850">
    <property type="entry name" value="MFS"/>
    <property type="match status" value="1"/>
</dbReference>
<dbReference type="InterPro" id="IPR036259">
    <property type="entry name" value="MFS_trans_sf"/>
</dbReference>
<comment type="subcellular location">
    <subcellularLocation>
        <location evidence="1">Cell membrane</location>
        <topology evidence="1">Multi-pass membrane protein</topology>
    </subcellularLocation>
</comment>
<evidence type="ECO:0000256" key="4">
    <source>
        <dbReference type="ARBA" id="ARBA00022989"/>
    </source>
</evidence>
<evidence type="ECO:0000256" key="1">
    <source>
        <dbReference type="ARBA" id="ARBA00004651"/>
    </source>
</evidence>
<feature type="transmembrane region" description="Helical" evidence="6">
    <location>
        <begin position="240"/>
        <end position="261"/>
    </location>
</feature>
<protein>
    <submittedName>
        <fullName evidence="8">MFS transporter</fullName>
    </submittedName>
</protein>
<dbReference type="InterPro" id="IPR050189">
    <property type="entry name" value="MFS_Efflux_Transporters"/>
</dbReference>
<dbReference type="CDD" id="cd17324">
    <property type="entry name" value="MFS_NepI_like"/>
    <property type="match status" value="1"/>
</dbReference>
<dbReference type="InterPro" id="IPR001958">
    <property type="entry name" value="Tet-R_TetA/multi-R_MdtG-like"/>
</dbReference>
<comment type="caution">
    <text evidence="8">The sequence shown here is derived from an EMBL/GenBank/DDBJ whole genome shotgun (WGS) entry which is preliminary data.</text>
</comment>
<feature type="transmembrane region" description="Helical" evidence="6">
    <location>
        <begin position="165"/>
        <end position="185"/>
    </location>
</feature>
<evidence type="ECO:0000259" key="7">
    <source>
        <dbReference type="PROSITE" id="PS50850"/>
    </source>
</evidence>
<evidence type="ECO:0000256" key="2">
    <source>
        <dbReference type="ARBA" id="ARBA00022475"/>
    </source>
</evidence>
<evidence type="ECO:0000313" key="8">
    <source>
        <dbReference type="EMBL" id="GGN15162.1"/>
    </source>
</evidence>
<feature type="transmembrane region" description="Helical" evidence="6">
    <location>
        <begin position="296"/>
        <end position="313"/>
    </location>
</feature>
<reference evidence="8" key="2">
    <citation type="submission" date="2020-09" db="EMBL/GenBank/DDBJ databases">
        <authorList>
            <person name="Sun Q."/>
            <person name="Zhou Y."/>
        </authorList>
    </citation>
    <scope>NUCLEOTIDE SEQUENCE</scope>
    <source>
        <strain evidence="8">CGMCC 4.7110</strain>
    </source>
</reference>
<dbReference type="RefSeq" id="WP_229713244.1">
    <property type="nucleotide sequence ID" value="NZ_BMML01000009.1"/>
</dbReference>
<dbReference type="AlphaFoldDB" id="A0A917XEY7"/>
<feature type="transmembrane region" description="Helical" evidence="6">
    <location>
        <begin position="360"/>
        <end position="377"/>
    </location>
</feature>